<name>A0A5K3FZ15_MESCO</name>
<protein>
    <submittedName>
        <fullName evidence="1">Ovule protein</fullName>
    </submittedName>
</protein>
<evidence type="ECO:0000313" key="1">
    <source>
        <dbReference type="WBParaSite" id="MCU_013194-RA"/>
    </source>
</evidence>
<sequence length="92" mass="10548">AKIDALHLRCDELCRISLEVKESLSSGLWLKHRRKHHWKCPMSLSKFLPLPKSFSPFPSPAPTLPPGFRPPPLRRTVLCLRLQPHVVLVLPQ</sequence>
<organism evidence="1">
    <name type="scientific">Mesocestoides corti</name>
    <name type="common">Flatworm</name>
    <dbReference type="NCBI Taxonomy" id="53468"/>
    <lineage>
        <taxon>Eukaryota</taxon>
        <taxon>Metazoa</taxon>
        <taxon>Spiralia</taxon>
        <taxon>Lophotrochozoa</taxon>
        <taxon>Platyhelminthes</taxon>
        <taxon>Cestoda</taxon>
        <taxon>Eucestoda</taxon>
        <taxon>Cyclophyllidea</taxon>
        <taxon>Mesocestoididae</taxon>
        <taxon>Mesocestoides</taxon>
    </lineage>
</organism>
<dbReference type="AlphaFoldDB" id="A0A5K3FZ15"/>
<reference evidence="1" key="1">
    <citation type="submission" date="2019-11" db="UniProtKB">
        <authorList>
            <consortium name="WormBaseParasite"/>
        </authorList>
    </citation>
    <scope>IDENTIFICATION</scope>
</reference>
<proteinExistence type="predicted"/>
<accession>A0A5K3FZ15</accession>
<dbReference type="WBParaSite" id="MCU_013194-RA">
    <property type="protein sequence ID" value="MCU_013194-RA"/>
    <property type="gene ID" value="MCU_013194"/>
</dbReference>